<accession>I2Q6U8</accession>
<name>I2Q6U8_9BACT</name>
<reference evidence="2" key="1">
    <citation type="submission" date="2011-11" db="EMBL/GenBank/DDBJ databases">
        <title>Improved High-Quality Draft sequence of Desulfovibrio sp. U5L.</title>
        <authorList>
            <consortium name="US DOE Joint Genome Institute"/>
            <person name="Lucas S."/>
            <person name="Han J."/>
            <person name="Lapidus A."/>
            <person name="Cheng J.-F."/>
            <person name="Goodwin L."/>
            <person name="Pitluck S."/>
            <person name="Peters L."/>
            <person name="Ovchinnikova G."/>
            <person name="Held B."/>
            <person name="Detter J.C."/>
            <person name="Han C."/>
            <person name="Tapia R."/>
            <person name="Land M."/>
            <person name="Hauser L."/>
            <person name="Kyrpides N."/>
            <person name="Ivanova N."/>
            <person name="Pagani I."/>
            <person name="Gabster J."/>
            <person name="Walker C."/>
            <person name="Stolyar S."/>
            <person name="Stahl D."/>
            <person name="Arkin A."/>
            <person name="Dehal P."/>
            <person name="Hazen T."/>
            <person name="Woyke T."/>
        </authorList>
    </citation>
    <scope>NUCLEOTIDE SEQUENCE [LARGE SCALE GENOMIC DNA]</scope>
    <source>
        <strain evidence="2">U5L</strain>
    </source>
</reference>
<dbReference type="AlphaFoldDB" id="I2Q6U8"/>
<gene>
    <name evidence="2" type="ORF">DesU5LDRAFT_3893</name>
</gene>
<evidence type="ECO:0000313" key="2">
    <source>
        <dbReference type="EMBL" id="EIG55504.1"/>
    </source>
</evidence>
<organism evidence="2">
    <name type="scientific">Desulfovibrio sp. U5L</name>
    <dbReference type="NCBI Taxonomy" id="596152"/>
    <lineage>
        <taxon>Bacteria</taxon>
        <taxon>Pseudomonadati</taxon>
        <taxon>Thermodesulfobacteriota</taxon>
        <taxon>Desulfovibrionia</taxon>
        <taxon>Desulfovibrionales</taxon>
        <taxon>Desulfovibrionaceae</taxon>
        <taxon>Desulfovibrio</taxon>
    </lineage>
</organism>
<dbReference type="EMBL" id="JH600068">
    <property type="protein sequence ID" value="EIG55504.1"/>
    <property type="molecule type" value="Genomic_DNA"/>
</dbReference>
<feature type="compositionally biased region" description="Low complexity" evidence="1">
    <location>
        <begin position="117"/>
        <end position="136"/>
    </location>
</feature>
<dbReference type="STRING" id="596152.DesU5LDRAFT_3893"/>
<feature type="compositionally biased region" description="Polar residues" evidence="1">
    <location>
        <begin position="77"/>
        <end position="91"/>
    </location>
</feature>
<sequence>MSLPAAGYNHRNHTPFIFIEAGRARHVPSVASPVVQARRLCWRFSPRYRKPYGLCQTAQKIFSPPSRLEIASVTADHLSQSPGRSPLQSGQPVFPIPSCRSGPPGREERSLFCGRQPARPGGAVSGSAGSCSASPGPGRPGTIASRPRAPVRGPVGLLLLWPGTCRTSRRIGTAGPAFSPPRVDKRRPSRTKCCHLQEIIC</sequence>
<feature type="region of interest" description="Disordered" evidence="1">
    <location>
        <begin position="76"/>
        <end position="149"/>
    </location>
</feature>
<proteinExistence type="predicted"/>
<protein>
    <submittedName>
        <fullName evidence="2">Uncharacterized protein</fullName>
    </submittedName>
</protein>
<dbReference type="HOGENOM" id="CLU_1358628_0_0_7"/>
<evidence type="ECO:0000256" key="1">
    <source>
        <dbReference type="SAM" id="MobiDB-lite"/>
    </source>
</evidence>